<dbReference type="Proteomes" id="UP001212841">
    <property type="component" value="Unassembled WGS sequence"/>
</dbReference>
<organism evidence="2 3">
    <name type="scientific">Rhizophlyctis rosea</name>
    <dbReference type="NCBI Taxonomy" id="64517"/>
    <lineage>
        <taxon>Eukaryota</taxon>
        <taxon>Fungi</taxon>
        <taxon>Fungi incertae sedis</taxon>
        <taxon>Chytridiomycota</taxon>
        <taxon>Chytridiomycota incertae sedis</taxon>
        <taxon>Chytridiomycetes</taxon>
        <taxon>Rhizophlyctidales</taxon>
        <taxon>Rhizophlyctidaceae</taxon>
        <taxon>Rhizophlyctis</taxon>
    </lineage>
</organism>
<accession>A0AAD5WYQ0</accession>
<evidence type="ECO:0000313" key="2">
    <source>
        <dbReference type="EMBL" id="KAJ3033120.1"/>
    </source>
</evidence>
<proteinExistence type="predicted"/>
<feature type="region of interest" description="Disordered" evidence="1">
    <location>
        <begin position="104"/>
        <end position="132"/>
    </location>
</feature>
<dbReference type="AlphaFoldDB" id="A0AAD5WYQ0"/>
<evidence type="ECO:0000313" key="3">
    <source>
        <dbReference type="Proteomes" id="UP001212841"/>
    </source>
</evidence>
<keyword evidence="3" id="KW-1185">Reference proteome</keyword>
<dbReference type="EMBL" id="JADGJD010002340">
    <property type="protein sequence ID" value="KAJ3033120.1"/>
    <property type="molecule type" value="Genomic_DNA"/>
</dbReference>
<sequence>MRLRYLTSRDDLKMCWDIVHEIAVVVTKLKDVERAGSGTTRSGSKASAEEARRKLGVVVRGFLDDVKRPESWFAKACERDALWVFEDVFKPRIDRQSKAIASNKAPATCAPASSKSSKGSSKGGHGHAHATPPVVTPPPCCYDLFLAICAGIQVDDLPKSGEDVKRVLRQVLDGWTVWTGQKSAVGILILVEMFCQGLNVRKAEGESGGSYSQETLEEIVGMLFGKIVEAGAMSFGGPPDPEGSSGWDMISVRLPWALVKPILRRAVDILDQASLGNHAQNHGWMGSSGLKGVEQVVDCVVRCVRDFQRNGLKTEDVEDFQNVVRGCAELLVGQLEAIASFGQASDAGRAASNDQMKFQIAYMRSSLPIKLQLLCAFLPQFLSLPLANTLVQTLVKLLQSPLTYGHDEVGEMVLDVFCWVVEECEGAIEDVTFSSDVPLAWKRRLDSILGGEAINGEDLYHGLFVEPKSEAAGTAEAEGAAVATDSLVPIHASTLWDPWKWLNAWPSTTTGEGVQTDGPLDLRFVQAKRANSVERLQDIVLRAGNDGTRVVGSPIAFLTGGVAALTPAATVIDGSDMDIVEEGQGKRSIYQIGGQIAEEAAKRVKLD</sequence>
<comment type="caution">
    <text evidence="2">The sequence shown here is derived from an EMBL/GenBank/DDBJ whole genome shotgun (WGS) entry which is preliminary data.</text>
</comment>
<gene>
    <name evidence="2" type="ORF">HK097_004968</name>
</gene>
<reference evidence="2" key="1">
    <citation type="submission" date="2020-05" db="EMBL/GenBank/DDBJ databases">
        <title>Phylogenomic resolution of chytrid fungi.</title>
        <authorList>
            <person name="Stajich J.E."/>
            <person name="Amses K."/>
            <person name="Simmons R."/>
            <person name="Seto K."/>
            <person name="Myers J."/>
            <person name="Bonds A."/>
            <person name="Quandt C.A."/>
            <person name="Barry K."/>
            <person name="Liu P."/>
            <person name="Grigoriev I."/>
            <person name="Longcore J.E."/>
            <person name="James T.Y."/>
        </authorList>
    </citation>
    <scope>NUCLEOTIDE SEQUENCE</scope>
    <source>
        <strain evidence="2">JEL0318</strain>
    </source>
</reference>
<evidence type="ECO:0000256" key="1">
    <source>
        <dbReference type="SAM" id="MobiDB-lite"/>
    </source>
</evidence>
<name>A0AAD5WYQ0_9FUNG</name>
<protein>
    <submittedName>
        <fullName evidence="2">Uncharacterized protein</fullName>
    </submittedName>
</protein>